<evidence type="ECO:0000256" key="6">
    <source>
        <dbReference type="ARBA" id="ARBA00022692"/>
    </source>
</evidence>
<feature type="transmembrane region" description="Helical" evidence="9">
    <location>
        <begin position="73"/>
        <end position="102"/>
    </location>
</feature>
<evidence type="ECO:0000256" key="4">
    <source>
        <dbReference type="ARBA" id="ARBA00022475"/>
    </source>
</evidence>
<dbReference type="Proteomes" id="UP001500212">
    <property type="component" value="Unassembled WGS sequence"/>
</dbReference>
<dbReference type="RefSeq" id="WP_345354962.1">
    <property type="nucleotide sequence ID" value="NZ_BAABHJ010000008.1"/>
</dbReference>
<gene>
    <name evidence="11" type="ORF">GCM10023195_36100</name>
</gene>
<evidence type="ECO:0000256" key="1">
    <source>
        <dbReference type="ARBA" id="ARBA00004651"/>
    </source>
</evidence>
<dbReference type="EMBL" id="BAABHJ010000008">
    <property type="protein sequence ID" value="GAA4609051.1"/>
    <property type="molecule type" value="Genomic_DNA"/>
</dbReference>
<comment type="caution">
    <text evidence="11">The sequence shown here is derived from an EMBL/GenBank/DDBJ whole genome shotgun (WGS) entry which is preliminary data.</text>
</comment>
<evidence type="ECO:0000256" key="7">
    <source>
        <dbReference type="ARBA" id="ARBA00022989"/>
    </source>
</evidence>
<accession>A0ABP8TMK2</accession>
<keyword evidence="3 9" id="KW-0813">Transport</keyword>
<evidence type="ECO:0000259" key="10">
    <source>
        <dbReference type="PROSITE" id="PS50928"/>
    </source>
</evidence>
<dbReference type="PROSITE" id="PS50928">
    <property type="entry name" value="ABC_TM1"/>
    <property type="match status" value="1"/>
</dbReference>
<dbReference type="InterPro" id="IPR050901">
    <property type="entry name" value="BP-dep_ABC_trans_perm"/>
</dbReference>
<evidence type="ECO:0000313" key="12">
    <source>
        <dbReference type="Proteomes" id="UP001500212"/>
    </source>
</evidence>
<keyword evidence="8 9" id="KW-0472">Membrane</keyword>
<keyword evidence="5" id="KW-0762">Sugar transport</keyword>
<feature type="transmembrane region" description="Helical" evidence="9">
    <location>
        <begin position="114"/>
        <end position="132"/>
    </location>
</feature>
<dbReference type="SUPFAM" id="SSF161098">
    <property type="entry name" value="MetI-like"/>
    <property type="match status" value="1"/>
</dbReference>
<reference evidence="12" key="1">
    <citation type="journal article" date="2019" name="Int. J. Syst. Evol. Microbiol.">
        <title>The Global Catalogue of Microorganisms (GCM) 10K type strain sequencing project: providing services to taxonomists for standard genome sequencing and annotation.</title>
        <authorList>
            <consortium name="The Broad Institute Genomics Platform"/>
            <consortium name="The Broad Institute Genome Sequencing Center for Infectious Disease"/>
            <person name="Wu L."/>
            <person name="Ma J."/>
        </authorList>
    </citation>
    <scope>NUCLEOTIDE SEQUENCE [LARGE SCALE GENOMIC DNA]</scope>
    <source>
        <strain evidence="12">JCM 17938</strain>
    </source>
</reference>
<keyword evidence="12" id="KW-1185">Reference proteome</keyword>
<evidence type="ECO:0000256" key="8">
    <source>
        <dbReference type="ARBA" id="ARBA00023136"/>
    </source>
</evidence>
<dbReference type="Gene3D" id="1.10.3720.10">
    <property type="entry name" value="MetI-like"/>
    <property type="match status" value="1"/>
</dbReference>
<feature type="transmembrane region" description="Helical" evidence="9">
    <location>
        <begin position="187"/>
        <end position="210"/>
    </location>
</feature>
<evidence type="ECO:0000256" key="9">
    <source>
        <dbReference type="RuleBase" id="RU363032"/>
    </source>
</evidence>
<dbReference type="InterPro" id="IPR000515">
    <property type="entry name" value="MetI-like"/>
</dbReference>
<dbReference type="CDD" id="cd06261">
    <property type="entry name" value="TM_PBP2"/>
    <property type="match status" value="1"/>
</dbReference>
<feature type="transmembrane region" description="Helical" evidence="9">
    <location>
        <begin position="144"/>
        <end position="166"/>
    </location>
</feature>
<dbReference type="PANTHER" id="PTHR32243">
    <property type="entry name" value="MALTOSE TRANSPORT SYSTEM PERMEASE-RELATED"/>
    <property type="match status" value="1"/>
</dbReference>
<evidence type="ECO:0000256" key="2">
    <source>
        <dbReference type="ARBA" id="ARBA00009047"/>
    </source>
</evidence>
<evidence type="ECO:0000256" key="5">
    <source>
        <dbReference type="ARBA" id="ARBA00022597"/>
    </source>
</evidence>
<proteinExistence type="inferred from homology"/>
<organism evidence="11 12">
    <name type="scientific">Actinoallomurus liliacearum</name>
    <dbReference type="NCBI Taxonomy" id="1080073"/>
    <lineage>
        <taxon>Bacteria</taxon>
        <taxon>Bacillati</taxon>
        <taxon>Actinomycetota</taxon>
        <taxon>Actinomycetes</taxon>
        <taxon>Streptosporangiales</taxon>
        <taxon>Thermomonosporaceae</taxon>
        <taxon>Actinoallomurus</taxon>
    </lineage>
</organism>
<keyword evidence="6 9" id="KW-0812">Transmembrane</keyword>
<evidence type="ECO:0000256" key="3">
    <source>
        <dbReference type="ARBA" id="ARBA00022448"/>
    </source>
</evidence>
<comment type="similarity">
    <text evidence="2">Belongs to the binding-protein-dependent transport system permease family. MalFG subfamily.</text>
</comment>
<sequence length="280" mass="29100">MNVGGLAARTAARELARQRRRQTLRHALARPVLYALATGTSVLCAAPFLWSLWTAAREVRVEESVRLLRTTSYGSWVAHTLVVGALVTIATLLLALPAAYALSRRRWGGAVGRIVAVLALVPSVLLALPLSWAADALGLGGSLWTLVLVEPVVTVPVAVLLFGGFLRAVPLALEEQALVDGHSRLAAFLRVVVPLLRPAIAAVAVLAFTLAAGDFVYARALAGAHFTVAAGVPARLDHGTAPLWRALQLGVAAVAIPLAAAAGLVLERVIAASAAVAGRT</sequence>
<keyword evidence="7 9" id="KW-1133">Transmembrane helix</keyword>
<protein>
    <recommendedName>
        <fullName evidence="10">ABC transmembrane type-1 domain-containing protein</fullName>
    </recommendedName>
</protein>
<name>A0ABP8TMK2_9ACTN</name>
<evidence type="ECO:0000313" key="11">
    <source>
        <dbReference type="EMBL" id="GAA4609051.1"/>
    </source>
</evidence>
<feature type="domain" description="ABC transmembrane type-1" evidence="10">
    <location>
        <begin position="77"/>
        <end position="277"/>
    </location>
</feature>
<dbReference type="PANTHER" id="PTHR32243:SF50">
    <property type="entry name" value="MALTOSE_MALTODEXTRIN TRANSPORT SYSTEM PERMEASE PROTEIN MALG"/>
    <property type="match status" value="1"/>
</dbReference>
<feature type="transmembrane region" description="Helical" evidence="9">
    <location>
        <begin position="246"/>
        <end position="266"/>
    </location>
</feature>
<keyword evidence="4" id="KW-1003">Cell membrane</keyword>
<dbReference type="Pfam" id="PF00528">
    <property type="entry name" value="BPD_transp_1"/>
    <property type="match status" value="1"/>
</dbReference>
<feature type="transmembrane region" description="Helical" evidence="9">
    <location>
        <begin position="27"/>
        <end position="53"/>
    </location>
</feature>
<dbReference type="InterPro" id="IPR035906">
    <property type="entry name" value="MetI-like_sf"/>
</dbReference>
<comment type="subcellular location">
    <subcellularLocation>
        <location evidence="1 9">Cell membrane</location>
        <topology evidence="1 9">Multi-pass membrane protein</topology>
    </subcellularLocation>
</comment>